<protein>
    <submittedName>
        <fullName evidence="2">Uncharacterized protein</fullName>
    </submittedName>
</protein>
<sequence length="75" mass="8226">MAAEVVASIVDTLLEGGGQKDESTQNSSEIQSEQTRTKPTLNEAQTYSSDEEPQTITDAVTRQPILLKVQKKCKM</sequence>
<accession>A0AC34G046</accession>
<name>A0AC34G046_9BILA</name>
<dbReference type="Proteomes" id="UP000887579">
    <property type="component" value="Unplaced"/>
</dbReference>
<reference evidence="2" key="1">
    <citation type="submission" date="2022-11" db="UniProtKB">
        <authorList>
            <consortium name="WormBaseParasite"/>
        </authorList>
    </citation>
    <scope>IDENTIFICATION</scope>
</reference>
<evidence type="ECO:0000313" key="1">
    <source>
        <dbReference type="Proteomes" id="UP000887579"/>
    </source>
</evidence>
<proteinExistence type="predicted"/>
<dbReference type="WBParaSite" id="ES5_v2.g22902.t1">
    <property type="protein sequence ID" value="ES5_v2.g22902.t1"/>
    <property type="gene ID" value="ES5_v2.g22902"/>
</dbReference>
<organism evidence="1 2">
    <name type="scientific">Panagrolaimus sp. ES5</name>
    <dbReference type="NCBI Taxonomy" id="591445"/>
    <lineage>
        <taxon>Eukaryota</taxon>
        <taxon>Metazoa</taxon>
        <taxon>Ecdysozoa</taxon>
        <taxon>Nematoda</taxon>
        <taxon>Chromadorea</taxon>
        <taxon>Rhabditida</taxon>
        <taxon>Tylenchina</taxon>
        <taxon>Panagrolaimomorpha</taxon>
        <taxon>Panagrolaimoidea</taxon>
        <taxon>Panagrolaimidae</taxon>
        <taxon>Panagrolaimus</taxon>
    </lineage>
</organism>
<evidence type="ECO:0000313" key="2">
    <source>
        <dbReference type="WBParaSite" id="ES5_v2.g22902.t1"/>
    </source>
</evidence>